<dbReference type="Pfam" id="PF00672">
    <property type="entry name" value="HAMP"/>
    <property type="match status" value="1"/>
</dbReference>
<organism evidence="17">
    <name type="scientific">Desulfitobacterium hafniense</name>
    <name type="common">Desulfitobacterium frappieri</name>
    <dbReference type="NCBI Taxonomy" id="49338"/>
    <lineage>
        <taxon>Bacteria</taxon>
        <taxon>Bacillati</taxon>
        <taxon>Bacillota</taxon>
        <taxon>Clostridia</taxon>
        <taxon>Eubacteriales</taxon>
        <taxon>Desulfitobacteriaceae</taxon>
        <taxon>Desulfitobacterium</taxon>
    </lineage>
</organism>
<dbReference type="Gene3D" id="6.10.340.10">
    <property type="match status" value="1"/>
</dbReference>
<evidence type="ECO:0000256" key="4">
    <source>
        <dbReference type="ARBA" id="ARBA00022475"/>
    </source>
</evidence>
<evidence type="ECO:0000256" key="13">
    <source>
        <dbReference type="ARBA" id="ARBA00023136"/>
    </source>
</evidence>
<feature type="domain" description="HAMP" evidence="16">
    <location>
        <begin position="196"/>
        <end position="242"/>
    </location>
</feature>
<dbReference type="EMBL" id="LK996017">
    <property type="protein sequence ID" value="CDX00080.1"/>
    <property type="molecule type" value="Genomic_DNA"/>
</dbReference>
<dbReference type="InterPro" id="IPR036097">
    <property type="entry name" value="HisK_dim/P_sf"/>
</dbReference>
<evidence type="ECO:0000313" key="17">
    <source>
        <dbReference type="EMBL" id="CDX00080.1"/>
    </source>
</evidence>
<dbReference type="Gene3D" id="3.30.565.10">
    <property type="entry name" value="Histidine kinase-like ATPase, C-terminal domain"/>
    <property type="match status" value="1"/>
</dbReference>
<dbReference type="PROSITE" id="PS50885">
    <property type="entry name" value="HAMP"/>
    <property type="match status" value="1"/>
</dbReference>
<keyword evidence="10" id="KW-0067">ATP-binding</keyword>
<dbReference type="InterPro" id="IPR005467">
    <property type="entry name" value="His_kinase_dom"/>
</dbReference>
<accession>A0A098AVF9</accession>
<keyword evidence="8" id="KW-0547">Nucleotide-binding</keyword>
<evidence type="ECO:0000256" key="11">
    <source>
        <dbReference type="ARBA" id="ARBA00022989"/>
    </source>
</evidence>
<dbReference type="AlphaFoldDB" id="A0A098AVF9"/>
<evidence type="ECO:0000259" key="15">
    <source>
        <dbReference type="PROSITE" id="PS50109"/>
    </source>
</evidence>
<dbReference type="EC" id="2.7.13.3" evidence="3"/>
<dbReference type="GO" id="GO:0005886">
    <property type="term" value="C:plasma membrane"/>
    <property type="evidence" value="ECO:0007669"/>
    <property type="project" value="UniProtKB-SubCell"/>
</dbReference>
<dbReference type="Gene3D" id="1.10.287.130">
    <property type="match status" value="1"/>
</dbReference>
<evidence type="ECO:0000259" key="16">
    <source>
        <dbReference type="PROSITE" id="PS50885"/>
    </source>
</evidence>
<name>A0A098AVF9_DESHA</name>
<evidence type="ECO:0000256" key="2">
    <source>
        <dbReference type="ARBA" id="ARBA00004651"/>
    </source>
</evidence>
<evidence type="ECO:0000256" key="7">
    <source>
        <dbReference type="ARBA" id="ARBA00022692"/>
    </source>
</evidence>
<reference evidence="17" key="1">
    <citation type="submission" date="2014-07" db="EMBL/GenBank/DDBJ databases">
        <authorList>
            <person name="Hornung V.Bastian."/>
        </authorList>
    </citation>
    <scope>NUCLEOTIDE SEQUENCE</scope>
    <source>
        <strain evidence="17">PCE-S</strain>
    </source>
</reference>
<dbReference type="PANTHER" id="PTHR45528:SF1">
    <property type="entry name" value="SENSOR HISTIDINE KINASE CPXA"/>
    <property type="match status" value="1"/>
</dbReference>
<feature type="transmembrane region" description="Helical" evidence="14">
    <location>
        <begin position="31"/>
        <end position="52"/>
    </location>
</feature>
<dbReference type="CDD" id="cd06225">
    <property type="entry name" value="HAMP"/>
    <property type="match status" value="1"/>
</dbReference>
<keyword evidence="9 17" id="KW-0418">Kinase</keyword>
<dbReference type="SMART" id="SM00388">
    <property type="entry name" value="HisKA"/>
    <property type="match status" value="1"/>
</dbReference>
<evidence type="ECO:0000256" key="5">
    <source>
        <dbReference type="ARBA" id="ARBA00022553"/>
    </source>
</evidence>
<evidence type="ECO:0000256" key="10">
    <source>
        <dbReference type="ARBA" id="ARBA00022840"/>
    </source>
</evidence>
<dbReference type="InterPro" id="IPR003660">
    <property type="entry name" value="HAMP_dom"/>
</dbReference>
<protein>
    <recommendedName>
        <fullName evidence="3">histidine kinase</fullName>
        <ecNumber evidence="3">2.7.13.3</ecNumber>
    </recommendedName>
</protein>
<evidence type="ECO:0000256" key="9">
    <source>
        <dbReference type="ARBA" id="ARBA00022777"/>
    </source>
</evidence>
<dbReference type="SUPFAM" id="SSF55874">
    <property type="entry name" value="ATPase domain of HSP90 chaperone/DNA topoisomerase II/histidine kinase"/>
    <property type="match status" value="1"/>
</dbReference>
<keyword evidence="13 14" id="KW-0472">Membrane</keyword>
<comment type="catalytic activity">
    <reaction evidence="1">
        <text>ATP + protein L-histidine = ADP + protein N-phospho-L-histidine.</text>
        <dbReference type="EC" id="2.7.13.3"/>
    </reaction>
</comment>
<dbReference type="SUPFAM" id="SSF47384">
    <property type="entry name" value="Homodimeric domain of signal transducing histidine kinase"/>
    <property type="match status" value="1"/>
</dbReference>
<feature type="domain" description="Histidine kinase" evidence="15">
    <location>
        <begin position="257"/>
        <end position="453"/>
    </location>
</feature>
<dbReference type="PROSITE" id="PS50109">
    <property type="entry name" value="HIS_KIN"/>
    <property type="match status" value="1"/>
</dbReference>
<evidence type="ECO:0000256" key="3">
    <source>
        <dbReference type="ARBA" id="ARBA00012438"/>
    </source>
</evidence>
<keyword evidence="7 14" id="KW-0812">Transmembrane</keyword>
<dbReference type="PATRIC" id="fig|49338.4.peg.205"/>
<evidence type="ECO:0000256" key="12">
    <source>
        <dbReference type="ARBA" id="ARBA00023012"/>
    </source>
</evidence>
<keyword evidence="5" id="KW-0597">Phosphoprotein</keyword>
<dbReference type="GO" id="GO:0000155">
    <property type="term" value="F:phosphorelay sensor kinase activity"/>
    <property type="evidence" value="ECO:0007669"/>
    <property type="project" value="InterPro"/>
</dbReference>
<dbReference type="GO" id="GO:0005524">
    <property type="term" value="F:ATP binding"/>
    <property type="evidence" value="ECO:0007669"/>
    <property type="project" value="UniProtKB-KW"/>
</dbReference>
<evidence type="ECO:0000256" key="8">
    <source>
        <dbReference type="ARBA" id="ARBA00022741"/>
    </source>
</evidence>
<evidence type="ECO:0000256" key="1">
    <source>
        <dbReference type="ARBA" id="ARBA00000085"/>
    </source>
</evidence>
<gene>
    <name evidence="17" type="ORF">DPCES_0193</name>
</gene>
<keyword evidence="12" id="KW-0902">Two-component regulatory system</keyword>
<dbReference type="CDD" id="cd00082">
    <property type="entry name" value="HisKA"/>
    <property type="match status" value="1"/>
</dbReference>
<feature type="transmembrane region" description="Helical" evidence="14">
    <location>
        <begin position="168"/>
        <end position="189"/>
    </location>
</feature>
<comment type="subcellular location">
    <subcellularLocation>
        <location evidence="2">Cell membrane</location>
        <topology evidence="2">Multi-pass membrane protein</topology>
    </subcellularLocation>
</comment>
<dbReference type="PANTHER" id="PTHR45528">
    <property type="entry name" value="SENSOR HISTIDINE KINASE CPXA"/>
    <property type="match status" value="1"/>
</dbReference>
<sequence length="453" mass="52392">MSGVPSIFVLFGERGIILNKAKREYKLSQTLMITAVLACLASALLFLGLQYLSRGIIYDYCKKPEVISAHIEKKITSLRQYIKDNQISLSDLSELDNWMRGKELTEIVIYHDNTLIYSSHTLSPSFSFPSQPKFPDFYLWHNKYILTFQEGTAEVFIKDFFEHRYIDYITYFNLLVFFLCFITIMVFFIHKKVSYINTLEKEIRILEGGDLHYSITIKGNDELASLAQEIDEMRKAFIAREDYAERVRAATNTLMAGVSHDLRTPLTALIGYLEVLEGEDIPAKESSFLGKCKNRALQIKDLINHLFDYFFISTNDYKEIDLKHYPAQEVLREMIHEHIYLMEQSGFMVSSTVELPEGTIKVDSGMIQRIFDNMLSNVQRHADPAHPVRLYSTIDSGELVLVFENHSRHSLEPTPKTGLGLNNCQKIMLLHQGRFMYRQNDHVFTVQLAFPLI</sequence>
<keyword evidence="4" id="KW-1003">Cell membrane</keyword>
<dbReference type="InterPro" id="IPR036890">
    <property type="entry name" value="HATPase_C_sf"/>
</dbReference>
<dbReference type="Pfam" id="PF00512">
    <property type="entry name" value="HisKA"/>
    <property type="match status" value="1"/>
</dbReference>
<evidence type="ECO:0000256" key="14">
    <source>
        <dbReference type="SAM" id="Phobius"/>
    </source>
</evidence>
<proteinExistence type="predicted"/>
<keyword evidence="6 17" id="KW-0808">Transferase</keyword>
<evidence type="ECO:0000256" key="6">
    <source>
        <dbReference type="ARBA" id="ARBA00022679"/>
    </source>
</evidence>
<keyword evidence="11 14" id="KW-1133">Transmembrane helix</keyword>
<dbReference type="InterPro" id="IPR050398">
    <property type="entry name" value="HssS/ArlS-like"/>
</dbReference>
<dbReference type="InterPro" id="IPR003661">
    <property type="entry name" value="HisK_dim/P_dom"/>
</dbReference>